<dbReference type="AlphaFoldDB" id="A0A2P7SB18"/>
<reference evidence="2 3" key="1">
    <citation type="submission" date="2018-03" db="EMBL/GenBank/DDBJ databases">
        <title>The draft genome of Mesorhizobium soli JCM 19897.</title>
        <authorList>
            <person name="Li L."/>
            <person name="Liu L."/>
            <person name="Liang L."/>
            <person name="Wang T."/>
            <person name="Zhang X."/>
        </authorList>
    </citation>
    <scope>NUCLEOTIDE SEQUENCE [LARGE SCALE GENOMIC DNA]</scope>
    <source>
        <strain evidence="2 3">JCM 19897</strain>
    </source>
</reference>
<proteinExistence type="predicted"/>
<evidence type="ECO:0000259" key="1">
    <source>
        <dbReference type="Pfam" id="PF09992"/>
    </source>
</evidence>
<feature type="domain" description="Phosphodiester glycosidase" evidence="1">
    <location>
        <begin position="87"/>
        <end position="232"/>
    </location>
</feature>
<name>A0A2P7SB18_9HYPH</name>
<dbReference type="InterPro" id="IPR018711">
    <property type="entry name" value="NAGPA"/>
</dbReference>
<dbReference type="OrthoDB" id="5515706at2"/>
<dbReference type="Pfam" id="PF09992">
    <property type="entry name" value="NAGPA"/>
    <property type="match status" value="1"/>
</dbReference>
<sequence>MLVLGCLAVVAFWPKRKPARPVVAAQVAVALPVPCRDLSFEGIDHIVCEIDLRSYDIGLFHKDADSKPYRSLKNFDAVMSGQGRQPILSMNAGMYHEDLSAVGLLVEDGRQTSPIELASGIGNFFMKPNGVFSIRADGTAAITESSAYAAAPPADSFATQSGPLLVIDGQLHPRFEENGSSRFIRNGVGVRDPDTVVLAISRQPVSFGSFGRLFRDALQCPNALYFDGAISALSNGKDMIMGGANPVGPILAVFAKRQP</sequence>
<accession>A0A2P7SB18</accession>
<dbReference type="EMBL" id="PXYL01000007">
    <property type="protein sequence ID" value="PSJ59678.1"/>
    <property type="molecule type" value="Genomic_DNA"/>
</dbReference>
<gene>
    <name evidence="2" type="ORF">C7I85_15040</name>
</gene>
<evidence type="ECO:0000313" key="2">
    <source>
        <dbReference type="EMBL" id="PSJ59678.1"/>
    </source>
</evidence>
<keyword evidence="3" id="KW-1185">Reference proteome</keyword>
<dbReference type="Proteomes" id="UP000240653">
    <property type="component" value="Unassembled WGS sequence"/>
</dbReference>
<organism evidence="2 3">
    <name type="scientific">Pseudaminobacter soli</name>
    <name type="common">ex Li et al. 2025</name>
    <dbReference type="NCBI Taxonomy" id="1295366"/>
    <lineage>
        <taxon>Bacteria</taxon>
        <taxon>Pseudomonadati</taxon>
        <taxon>Pseudomonadota</taxon>
        <taxon>Alphaproteobacteria</taxon>
        <taxon>Hyphomicrobiales</taxon>
        <taxon>Phyllobacteriaceae</taxon>
        <taxon>Pseudaminobacter</taxon>
    </lineage>
</organism>
<evidence type="ECO:0000313" key="3">
    <source>
        <dbReference type="Proteomes" id="UP000240653"/>
    </source>
</evidence>
<comment type="caution">
    <text evidence="2">The sequence shown here is derived from an EMBL/GenBank/DDBJ whole genome shotgun (WGS) entry which is preliminary data.</text>
</comment>
<protein>
    <recommendedName>
        <fullName evidence="1">Phosphodiester glycosidase domain-containing protein</fullName>
    </recommendedName>
</protein>